<evidence type="ECO:0000256" key="2">
    <source>
        <dbReference type="ARBA" id="ARBA00022980"/>
    </source>
</evidence>
<dbReference type="RefSeq" id="XP_012942642.1">
    <property type="nucleotide sequence ID" value="XM_013087188.2"/>
</dbReference>
<dbReference type="SUPFAM" id="SSF54211">
    <property type="entry name" value="Ribosomal protein S5 domain 2-like"/>
    <property type="match status" value="1"/>
</dbReference>
<name>A0ABM1A839_APLCA</name>
<dbReference type="PANTHER" id="PTHR21569">
    <property type="entry name" value="RIBOSOMAL PROTEIN S9"/>
    <property type="match status" value="1"/>
</dbReference>
<comment type="similarity">
    <text evidence="1">Belongs to the universal ribosomal protein uS9 family.</text>
</comment>
<evidence type="ECO:0000256" key="3">
    <source>
        <dbReference type="ARBA" id="ARBA00023274"/>
    </source>
</evidence>
<feature type="region of interest" description="Disordered" evidence="4">
    <location>
        <begin position="39"/>
        <end position="69"/>
    </location>
</feature>
<dbReference type="Gene3D" id="3.30.230.10">
    <property type="match status" value="1"/>
</dbReference>
<keyword evidence="3" id="KW-0687">Ribonucleoprotein</keyword>
<feature type="region of interest" description="Disordered" evidence="4">
    <location>
        <begin position="391"/>
        <end position="416"/>
    </location>
</feature>
<evidence type="ECO:0000313" key="5">
    <source>
        <dbReference type="Proteomes" id="UP000694888"/>
    </source>
</evidence>
<dbReference type="Pfam" id="PF00380">
    <property type="entry name" value="Ribosomal_S9"/>
    <property type="match status" value="1"/>
</dbReference>
<protein>
    <submittedName>
        <fullName evidence="6">28S ribosomal protein S9, mitochondrial</fullName>
    </submittedName>
</protein>
<reference evidence="6" key="1">
    <citation type="submission" date="2025-08" db="UniProtKB">
        <authorList>
            <consortium name="RefSeq"/>
        </authorList>
    </citation>
    <scope>IDENTIFICATION</scope>
</reference>
<dbReference type="InterPro" id="IPR014721">
    <property type="entry name" value="Ribsml_uS5_D2-typ_fold_subgr"/>
</dbReference>
<dbReference type="GO" id="GO:0005840">
    <property type="term" value="C:ribosome"/>
    <property type="evidence" value="ECO:0007669"/>
    <property type="project" value="UniProtKB-KW"/>
</dbReference>
<feature type="compositionally biased region" description="Basic and acidic residues" evidence="4">
    <location>
        <begin position="392"/>
        <end position="406"/>
    </location>
</feature>
<feature type="compositionally biased region" description="Polar residues" evidence="4">
    <location>
        <begin position="39"/>
        <end position="65"/>
    </location>
</feature>
<dbReference type="InterPro" id="IPR020568">
    <property type="entry name" value="Ribosomal_Su5_D2-typ_SF"/>
</dbReference>
<organism evidence="5 6">
    <name type="scientific">Aplysia californica</name>
    <name type="common">California sea hare</name>
    <dbReference type="NCBI Taxonomy" id="6500"/>
    <lineage>
        <taxon>Eukaryota</taxon>
        <taxon>Metazoa</taxon>
        <taxon>Spiralia</taxon>
        <taxon>Lophotrochozoa</taxon>
        <taxon>Mollusca</taxon>
        <taxon>Gastropoda</taxon>
        <taxon>Heterobranchia</taxon>
        <taxon>Euthyneura</taxon>
        <taxon>Tectipleura</taxon>
        <taxon>Aplysiida</taxon>
        <taxon>Aplysioidea</taxon>
        <taxon>Aplysiidae</taxon>
        <taxon>Aplysia</taxon>
    </lineage>
</organism>
<sequence length="416" mass="47149">MASLSPWTRYSLCRSLRYCRSSASSVLFSRDLLRNQNGIAGSGSSRDNCTEAPSPSSSDGKQKASSGKAVTISRAMRAYMERAKAHDDMMKAEVADYEIGKRHLANIMGEDPDSFTQDDVNRAIEYLLPSGLFEKRARPMMKDPYEIFPKKKAAQFGLDGRPYHWLYFTTSPNYYALLYDIAWKMEDLKAEEDRLAEEKDGKPDREKESSDFTLARSEWITHQRLKDLLVENVPEKEYRHFLVLMERLAAHPLAYKMEEFIATYREPIAMQSQTLEVPQIEVDSDGRSFATASGKRKKCAATVRVFKPGSGKVVINGEDLQYFSNFVYRESLLFPLSLTGLVGEVDIEAEVQAQGGPTAQAGAIRLAVSRAVTAFVDESIREDLRLAGMLTEDPRTKERKKPGQEKARKKFTWKKR</sequence>
<gene>
    <name evidence="6" type="primary">LOC101858595</name>
</gene>
<evidence type="ECO:0000256" key="4">
    <source>
        <dbReference type="SAM" id="MobiDB-lite"/>
    </source>
</evidence>
<accession>A0ABM1A839</accession>
<evidence type="ECO:0000256" key="1">
    <source>
        <dbReference type="ARBA" id="ARBA00005251"/>
    </source>
</evidence>
<keyword evidence="5" id="KW-1185">Reference proteome</keyword>
<proteinExistence type="inferred from homology"/>
<feature type="compositionally biased region" description="Basic residues" evidence="4">
    <location>
        <begin position="407"/>
        <end position="416"/>
    </location>
</feature>
<dbReference type="GeneID" id="101858595"/>
<dbReference type="Proteomes" id="UP000694888">
    <property type="component" value="Unplaced"/>
</dbReference>
<dbReference type="InterPro" id="IPR000754">
    <property type="entry name" value="Ribosomal_uS9"/>
</dbReference>
<dbReference type="PANTHER" id="PTHR21569:SF1">
    <property type="entry name" value="SMALL RIBOSOMAL SUBUNIT PROTEIN US9M"/>
    <property type="match status" value="1"/>
</dbReference>
<keyword evidence="2 6" id="KW-0689">Ribosomal protein</keyword>
<evidence type="ECO:0000313" key="6">
    <source>
        <dbReference type="RefSeq" id="XP_012942642.1"/>
    </source>
</evidence>